<dbReference type="InterPro" id="IPR004839">
    <property type="entry name" value="Aminotransferase_I/II_large"/>
</dbReference>
<dbReference type="PANTHER" id="PTHR46383:SF2">
    <property type="entry name" value="AMINOTRANSFERASE"/>
    <property type="match status" value="1"/>
</dbReference>
<dbReference type="Gene3D" id="3.40.640.10">
    <property type="entry name" value="Type I PLP-dependent aspartate aminotransferase-like (Major domain)"/>
    <property type="match status" value="1"/>
</dbReference>
<keyword evidence="5" id="KW-0663">Pyridoxal phosphate</keyword>
<keyword evidence="4 6" id="KW-0808">Transferase</keyword>
<dbReference type="EC" id="2.6.1.-" evidence="6"/>
<reference evidence="8" key="1">
    <citation type="submission" date="2019-02" db="EMBL/GenBank/DDBJ databases">
        <authorList>
            <person name="Li S.-H."/>
        </authorList>
    </citation>
    <scope>NUCLEOTIDE SEQUENCE</scope>
    <source>
        <strain evidence="8">IMCC11814</strain>
    </source>
</reference>
<gene>
    <name evidence="8" type="ORF">EYC82_15030</name>
</gene>
<keyword evidence="3 6" id="KW-0032">Aminotransferase</keyword>
<evidence type="ECO:0000256" key="1">
    <source>
        <dbReference type="ARBA" id="ARBA00001933"/>
    </source>
</evidence>
<dbReference type="InterPro" id="IPR015424">
    <property type="entry name" value="PyrdxlP-dep_Trfase"/>
</dbReference>
<dbReference type="InterPro" id="IPR004838">
    <property type="entry name" value="NHTrfase_class1_PyrdxlP-BS"/>
</dbReference>
<dbReference type="InterPro" id="IPR050596">
    <property type="entry name" value="AspAT/PAT-like"/>
</dbReference>
<name>A0ABT3T8S2_9GAMM</name>
<evidence type="ECO:0000313" key="8">
    <source>
        <dbReference type="EMBL" id="MCX2978678.1"/>
    </source>
</evidence>
<dbReference type="Pfam" id="PF00155">
    <property type="entry name" value="Aminotran_1_2"/>
    <property type="match status" value="1"/>
</dbReference>
<keyword evidence="9" id="KW-1185">Reference proteome</keyword>
<protein>
    <recommendedName>
        <fullName evidence="6">Aminotransferase</fullName>
        <ecNumber evidence="6">2.6.1.-</ecNumber>
    </recommendedName>
</protein>
<dbReference type="EMBL" id="SHNO01000001">
    <property type="protein sequence ID" value="MCX2978678.1"/>
    <property type="molecule type" value="Genomic_DNA"/>
</dbReference>
<comment type="cofactor">
    <cofactor evidence="1 6">
        <name>pyridoxal 5'-phosphate</name>
        <dbReference type="ChEBI" id="CHEBI:597326"/>
    </cofactor>
</comment>
<dbReference type="CDD" id="cd00609">
    <property type="entry name" value="AAT_like"/>
    <property type="match status" value="1"/>
</dbReference>
<evidence type="ECO:0000256" key="6">
    <source>
        <dbReference type="RuleBase" id="RU000481"/>
    </source>
</evidence>
<dbReference type="InterPro" id="IPR015421">
    <property type="entry name" value="PyrdxlP-dep_Trfase_major"/>
</dbReference>
<evidence type="ECO:0000256" key="4">
    <source>
        <dbReference type="ARBA" id="ARBA00022679"/>
    </source>
</evidence>
<dbReference type="GO" id="GO:0008483">
    <property type="term" value="F:transaminase activity"/>
    <property type="evidence" value="ECO:0007669"/>
    <property type="project" value="UniProtKB-KW"/>
</dbReference>
<evidence type="ECO:0000256" key="3">
    <source>
        <dbReference type="ARBA" id="ARBA00022576"/>
    </source>
</evidence>
<accession>A0ABT3T8S2</accession>
<evidence type="ECO:0000259" key="7">
    <source>
        <dbReference type="Pfam" id="PF00155"/>
    </source>
</evidence>
<organism evidence="8 9">
    <name type="scientific">Candidatus Marimicrobium litorale</name>
    <dbReference type="NCBI Taxonomy" id="2518991"/>
    <lineage>
        <taxon>Bacteria</taxon>
        <taxon>Pseudomonadati</taxon>
        <taxon>Pseudomonadota</taxon>
        <taxon>Gammaproteobacteria</taxon>
        <taxon>Cellvibrionales</taxon>
        <taxon>Halieaceae</taxon>
        <taxon>Marimicrobium</taxon>
    </lineage>
</organism>
<evidence type="ECO:0000313" key="9">
    <source>
        <dbReference type="Proteomes" id="UP001143304"/>
    </source>
</evidence>
<dbReference type="PANTHER" id="PTHR46383">
    <property type="entry name" value="ASPARTATE AMINOTRANSFERASE"/>
    <property type="match status" value="1"/>
</dbReference>
<feature type="domain" description="Aminotransferase class I/classII large" evidence="7">
    <location>
        <begin position="63"/>
        <end position="410"/>
    </location>
</feature>
<dbReference type="SUPFAM" id="SSF53383">
    <property type="entry name" value="PLP-dependent transferases"/>
    <property type="match status" value="1"/>
</dbReference>
<dbReference type="Proteomes" id="UP001143304">
    <property type="component" value="Unassembled WGS sequence"/>
</dbReference>
<dbReference type="PROSITE" id="PS00105">
    <property type="entry name" value="AA_TRANSFER_CLASS_1"/>
    <property type="match status" value="1"/>
</dbReference>
<comment type="caution">
    <text evidence="8">The sequence shown here is derived from an EMBL/GenBank/DDBJ whole genome shotgun (WGS) entry which is preliminary data.</text>
</comment>
<proteinExistence type="inferred from homology"/>
<evidence type="ECO:0000256" key="2">
    <source>
        <dbReference type="ARBA" id="ARBA00007441"/>
    </source>
</evidence>
<evidence type="ECO:0000256" key="5">
    <source>
        <dbReference type="ARBA" id="ARBA00022898"/>
    </source>
</evidence>
<comment type="similarity">
    <text evidence="2 6">Belongs to the class-I pyridoxal-phosphate-dependent aminotransferase family.</text>
</comment>
<sequence>MTHALLCRGLAISAMNAPMRAAAPEEARMSRHPKFHPSQRGAAPSIAEQLYQRARVIEATGKDMLYLQLGQPSTGAPAGTMEAVLSAGEQNIFGYTSAAGNEDLRERIARQYDEIYGASVNPQNVIITFGASGAMILAVVGCFDVGQRIGMPAPFYYGYRYALETLGVECVIFETTIENDFQPTVAEIEAIEGGIDGLIVTSPGNPTGSMIQPAELKALSLYCEKTGIRFISDEIYHGIVFDDETPQATACSFSNEAIVINSFSKYYSMPGWRLGWMVVPDYLAESIANLAHNLYLCPPAPSQVGALHALDCRAELDQHVVRYKRNRDILLAGLPSLGFDRFAEPHGAFYFYCHVQHMNEDSVEFCIEMMEHANVLVAPGSDFCPQSGKHFIRFSYAGATEVVEAAVDRLAAWRG</sequence>